<organism evidence="4 5">
    <name type="scientific">Bugula neritina</name>
    <name type="common">Brown bryozoan</name>
    <name type="synonym">Sertularia neritina</name>
    <dbReference type="NCBI Taxonomy" id="10212"/>
    <lineage>
        <taxon>Eukaryota</taxon>
        <taxon>Metazoa</taxon>
        <taxon>Spiralia</taxon>
        <taxon>Lophotrochozoa</taxon>
        <taxon>Bryozoa</taxon>
        <taxon>Gymnolaemata</taxon>
        <taxon>Cheilostomatida</taxon>
        <taxon>Flustrina</taxon>
        <taxon>Buguloidea</taxon>
        <taxon>Bugulidae</taxon>
        <taxon>Bugula</taxon>
    </lineage>
</organism>
<keyword evidence="5" id="KW-1185">Reference proteome</keyword>
<feature type="signal peptide" evidence="2">
    <location>
        <begin position="1"/>
        <end position="31"/>
    </location>
</feature>
<feature type="transmembrane region" description="Helical" evidence="1">
    <location>
        <begin position="213"/>
        <end position="231"/>
    </location>
</feature>
<proteinExistence type="predicted"/>
<dbReference type="PANTHER" id="PTHR23252">
    <property type="entry name" value="INTIMAL THICKNESS RECEPTOR-RELATED"/>
    <property type="match status" value="1"/>
</dbReference>
<dbReference type="EMBL" id="VXIV02003118">
    <property type="protein sequence ID" value="KAF6021134.1"/>
    <property type="molecule type" value="Genomic_DNA"/>
</dbReference>
<evidence type="ECO:0000256" key="2">
    <source>
        <dbReference type="SAM" id="SignalP"/>
    </source>
</evidence>
<dbReference type="AlphaFoldDB" id="A0A7J7J5Y7"/>
<keyword evidence="1" id="KW-0812">Transmembrane</keyword>
<evidence type="ECO:0000259" key="3">
    <source>
        <dbReference type="Pfam" id="PF21892"/>
    </source>
</evidence>
<dbReference type="PANTHER" id="PTHR23252:SF24">
    <property type="entry name" value="TRANSMEMBRANE PROTEIN 145"/>
    <property type="match status" value="1"/>
</dbReference>
<dbReference type="InterPro" id="IPR053880">
    <property type="entry name" value="GPR180-like_N"/>
</dbReference>
<accession>A0A7J7J5Y7</accession>
<comment type="caution">
    <text evidence="4">The sequence shown here is derived from an EMBL/GenBank/DDBJ whole genome shotgun (WGS) entry which is preliminary data.</text>
</comment>
<gene>
    <name evidence="4" type="ORF">EB796_020556</name>
</gene>
<dbReference type="Proteomes" id="UP000593567">
    <property type="component" value="Unassembled WGS sequence"/>
</dbReference>
<protein>
    <recommendedName>
        <fullName evidence="3">GPR180-like N-terminal domain-containing protein</fullName>
    </recommendedName>
</protein>
<dbReference type="InterPro" id="IPR047831">
    <property type="entry name" value="GPR180/TMEM145"/>
</dbReference>
<keyword evidence="1" id="KW-0472">Membrane</keyword>
<dbReference type="OrthoDB" id="6124418at2759"/>
<name>A0A7J7J5Y7_BUGNE</name>
<evidence type="ECO:0000313" key="5">
    <source>
        <dbReference type="Proteomes" id="UP000593567"/>
    </source>
</evidence>
<keyword evidence="1" id="KW-1133">Transmembrane helix</keyword>
<feature type="chain" id="PRO_5029685447" description="GPR180-like N-terminal domain-containing protein" evidence="2">
    <location>
        <begin position="32"/>
        <end position="232"/>
    </location>
</feature>
<evidence type="ECO:0000313" key="4">
    <source>
        <dbReference type="EMBL" id="KAF6021134.1"/>
    </source>
</evidence>
<dbReference type="Pfam" id="PF21892">
    <property type="entry name" value="TMEM145_N"/>
    <property type="match status" value="1"/>
</dbReference>
<reference evidence="4" key="1">
    <citation type="submission" date="2020-06" db="EMBL/GenBank/DDBJ databases">
        <title>Draft genome of Bugula neritina, a colonial animal packing powerful symbionts and potential medicines.</title>
        <authorList>
            <person name="Rayko M."/>
        </authorList>
    </citation>
    <scope>NUCLEOTIDE SEQUENCE [LARGE SCALE GENOMIC DNA]</scope>
    <source>
        <strain evidence="4">Kwan_BN1</strain>
    </source>
</reference>
<evidence type="ECO:0000256" key="1">
    <source>
        <dbReference type="SAM" id="Phobius"/>
    </source>
</evidence>
<sequence>MILNMAASALQRCTIRSLFSTILLLLNLKYANPLHANGILMTTGDSASNWEFLTRFCFLSKVGRFEFELSYPQKFDLGYNAAQNILLYSDLQWPSVYPRPTLKRKKMEEKPLSCYDKESVLVPEYNQVINLTTRYRWSGCRLQTIAGEPWYTCKGGRTFASSRERWWYVVVSNCASEQGLYLNYSITMTNSLSNDTFFKHFSADEFYIIHETIGFLVAYTLLMVLSLYVACK</sequence>
<feature type="domain" description="GPR180-like N-terminal" evidence="3">
    <location>
        <begin position="46"/>
        <end position="184"/>
    </location>
</feature>
<keyword evidence="2" id="KW-0732">Signal</keyword>